<keyword evidence="4 7" id="KW-0238">DNA-binding</keyword>
<dbReference type="GO" id="GO:0000156">
    <property type="term" value="F:phosphorelay response regulator activity"/>
    <property type="evidence" value="ECO:0007669"/>
    <property type="project" value="TreeGrafter"/>
</dbReference>
<reference evidence="10 11" key="1">
    <citation type="submission" date="2020-07" db="EMBL/GenBank/DDBJ databases">
        <authorList>
            <person name="Feng X."/>
        </authorList>
    </citation>
    <scope>NUCLEOTIDE SEQUENCE [LARGE SCALE GENOMIC DNA]</scope>
    <source>
        <strain evidence="10 11">JCM14086</strain>
    </source>
</reference>
<dbReference type="Gene3D" id="1.10.10.10">
    <property type="entry name" value="Winged helix-like DNA-binding domain superfamily/Winged helix DNA-binding domain"/>
    <property type="match status" value="1"/>
</dbReference>
<evidence type="ECO:0000259" key="8">
    <source>
        <dbReference type="PROSITE" id="PS50110"/>
    </source>
</evidence>
<dbReference type="InterPro" id="IPR001789">
    <property type="entry name" value="Sig_transdc_resp-reg_receiver"/>
</dbReference>
<evidence type="ECO:0000256" key="6">
    <source>
        <dbReference type="PROSITE-ProRule" id="PRU00169"/>
    </source>
</evidence>
<dbReference type="InterPro" id="IPR036388">
    <property type="entry name" value="WH-like_DNA-bd_sf"/>
</dbReference>
<feature type="domain" description="OmpR/PhoB-type" evidence="9">
    <location>
        <begin position="124"/>
        <end position="221"/>
    </location>
</feature>
<dbReference type="PANTHER" id="PTHR48111">
    <property type="entry name" value="REGULATOR OF RPOS"/>
    <property type="match status" value="1"/>
</dbReference>
<dbReference type="GO" id="GO:0006355">
    <property type="term" value="P:regulation of DNA-templated transcription"/>
    <property type="evidence" value="ECO:0007669"/>
    <property type="project" value="InterPro"/>
</dbReference>
<dbReference type="Proteomes" id="UP000525652">
    <property type="component" value="Unassembled WGS sequence"/>
</dbReference>
<dbReference type="Pfam" id="PF00486">
    <property type="entry name" value="Trans_reg_C"/>
    <property type="match status" value="1"/>
</dbReference>
<dbReference type="InterPro" id="IPR039420">
    <property type="entry name" value="WalR-like"/>
</dbReference>
<dbReference type="FunFam" id="1.10.10.10:FF:000005">
    <property type="entry name" value="Two-component system response regulator"/>
    <property type="match status" value="1"/>
</dbReference>
<keyword evidence="11" id="KW-1185">Reference proteome</keyword>
<evidence type="ECO:0000256" key="2">
    <source>
        <dbReference type="ARBA" id="ARBA00023012"/>
    </source>
</evidence>
<dbReference type="CDD" id="cd00383">
    <property type="entry name" value="trans_reg_C"/>
    <property type="match status" value="1"/>
</dbReference>
<sequence>MKILLVEDEIKIREWVTKALRENGFVVDPVGEGNEAYQLLQTRSYDGAILDIMLPGRDGLSLLKSLRREGNNLSVVVLSARGEWGERVEGLNLGADDYLPKPFHIDELIARLRAVCRRSQGDHLNVVEAGPVRINVATREVLVLGEKLELTAREFSLLEMLVRSPGRVFTRTQILDRVWDYDFDPQTNLVDVYVKRLRQHLGEPSRDFIETVRGVGYRFRE</sequence>
<dbReference type="FunFam" id="3.40.50.2300:FF:000002">
    <property type="entry name" value="DNA-binding response regulator PhoP"/>
    <property type="match status" value="1"/>
</dbReference>
<feature type="modified residue" description="4-aspartylphosphate" evidence="6">
    <location>
        <position position="51"/>
    </location>
</feature>
<keyword evidence="2" id="KW-0902">Two-component regulatory system</keyword>
<dbReference type="SUPFAM" id="SSF52172">
    <property type="entry name" value="CheY-like"/>
    <property type="match status" value="1"/>
</dbReference>
<dbReference type="InterPro" id="IPR016032">
    <property type="entry name" value="Sig_transdc_resp-reg_C-effctor"/>
</dbReference>
<dbReference type="InterPro" id="IPR011006">
    <property type="entry name" value="CheY-like_superfamily"/>
</dbReference>
<accession>A0A7X1AXV9</accession>
<keyword evidence="5" id="KW-0804">Transcription</keyword>
<dbReference type="AlphaFoldDB" id="A0A7X1AXV9"/>
<keyword evidence="1 6" id="KW-0597">Phosphoprotein</keyword>
<dbReference type="GO" id="GO:0000976">
    <property type="term" value="F:transcription cis-regulatory region binding"/>
    <property type="evidence" value="ECO:0007669"/>
    <property type="project" value="TreeGrafter"/>
</dbReference>
<proteinExistence type="predicted"/>
<dbReference type="SUPFAM" id="SSF46894">
    <property type="entry name" value="C-terminal effector domain of the bipartite response regulators"/>
    <property type="match status" value="1"/>
</dbReference>
<evidence type="ECO:0000256" key="7">
    <source>
        <dbReference type="PROSITE-ProRule" id="PRU01091"/>
    </source>
</evidence>
<feature type="domain" description="Response regulatory" evidence="8">
    <location>
        <begin position="2"/>
        <end position="116"/>
    </location>
</feature>
<evidence type="ECO:0000313" key="11">
    <source>
        <dbReference type="Proteomes" id="UP000525652"/>
    </source>
</evidence>
<feature type="DNA-binding region" description="OmpR/PhoB-type" evidence="7">
    <location>
        <begin position="124"/>
        <end position="221"/>
    </location>
</feature>
<evidence type="ECO:0000256" key="1">
    <source>
        <dbReference type="ARBA" id="ARBA00022553"/>
    </source>
</evidence>
<gene>
    <name evidence="10" type="ORF">H5P30_03415</name>
</gene>
<dbReference type="PROSITE" id="PS50110">
    <property type="entry name" value="RESPONSE_REGULATORY"/>
    <property type="match status" value="1"/>
</dbReference>
<protein>
    <submittedName>
        <fullName evidence="10">Response regulator transcription factor</fullName>
    </submittedName>
</protein>
<keyword evidence="3" id="KW-0805">Transcription regulation</keyword>
<dbReference type="RefSeq" id="WP_185691562.1">
    <property type="nucleotide sequence ID" value="NZ_JACHVA010000038.1"/>
</dbReference>
<dbReference type="PANTHER" id="PTHR48111:SF38">
    <property type="entry name" value="TWO-COMPONENT RESPONSE REGULATOR"/>
    <property type="match status" value="1"/>
</dbReference>
<dbReference type="SMART" id="SM00862">
    <property type="entry name" value="Trans_reg_C"/>
    <property type="match status" value="1"/>
</dbReference>
<evidence type="ECO:0000259" key="9">
    <source>
        <dbReference type="PROSITE" id="PS51755"/>
    </source>
</evidence>
<evidence type="ECO:0000256" key="3">
    <source>
        <dbReference type="ARBA" id="ARBA00023015"/>
    </source>
</evidence>
<name>A0A7X1AXV9_9BACT</name>
<comment type="caution">
    <text evidence="10">The sequence shown here is derived from an EMBL/GenBank/DDBJ whole genome shotgun (WGS) entry which is preliminary data.</text>
</comment>
<dbReference type="SMART" id="SM00448">
    <property type="entry name" value="REC"/>
    <property type="match status" value="1"/>
</dbReference>
<evidence type="ECO:0000256" key="4">
    <source>
        <dbReference type="ARBA" id="ARBA00023125"/>
    </source>
</evidence>
<dbReference type="GO" id="GO:0005829">
    <property type="term" value="C:cytosol"/>
    <property type="evidence" value="ECO:0007669"/>
    <property type="project" value="TreeGrafter"/>
</dbReference>
<dbReference type="PROSITE" id="PS51755">
    <property type="entry name" value="OMPR_PHOB"/>
    <property type="match status" value="1"/>
</dbReference>
<dbReference type="Gene3D" id="6.10.250.690">
    <property type="match status" value="1"/>
</dbReference>
<dbReference type="Pfam" id="PF00072">
    <property type="entry name" value="Response_reg"/>
    <property type="match status" value="1"/>
</dbReference>
<dbReference type="Gene3D" id="3.40.50.2300">
    <property type="match status" value="1"/>
</dbReference>
<dbReference type="EMBL" id="JACHVA010000038">
    <property type="protein sequence ID" value="MBC2600825.1"/>
    <property type="molecule type" value="Genomic_DNA"/>
</dbReference>
<evidence type="ECO:0000256" key="5">
    <source>
        <dbReference type="ARBA" id="ARBA00023163"/>
    </source>
</evidence>
<evidence type="ECO:0000313" key="10">
    <source>
        <dbReference type="EMBL" id="MBC2600825.1"/>
    </source>
</evidence>
<dbReference type="GO" id="GO:0032993">
    <property type="term" value="C:protein-DNA complex"/>
    <property type="evidence" value="ECO:0007669"/>
    <property type="project" value="TreeGrafter"/>
</dbReference>
<dbReference type="InterPro" id="IPR001867">
    <property type="entry name" value="OmpR/PhoB-type_DNA-bd"/>
</dbReference>
<organism evidence="10 11">
    <name type="scientific">Puniceicoccus vermicola</name>
    <dbReference type="NCBI Taxonomy" id="388746"/>
    <lineage>
        <taxon>Bacteria</taxon>
        <taxon>Pseudomonadati</taxon>
        <taxon>Verrucomicrobiota</taxon>
        <taxon>Opitutia</taxon>
        <taxon>Puniceicoccales</taxon>
        <taxon>Puniceicoccaceae</taxon>
        <taxon>Puniceicoccus</taxon>
    </lineage>
</organism>